<dbReference type="SUPFAM" id="SSF54534">
    <property type="entry name" value="FKBP-like"/>
    <property type="match status" value="1"/>
</dbReference>
<dbReference type="EMBL" id="VLNR01000008">
    <property type="protein sequence ID" value="TSE10243.1"/>
    <property type="molecule type" value="Genomic_DNA"/>
</dbReference>
<dbReference type="GO" id="GO:0003755">
    <property type="term" value="F:peptidyl-prolyl cis-trans isomerase activity"/>
    <property type="evidence" value="ECO:0007669"/>
    <property type="project" value="InterPro"/>
</dbReference>
<dbReference type="RefSeq" id="WP_143915793.1">
    <property type="nucleotide sequence ID" value="NZ_VLNR01000008.1"/>
</dbReference>
<dbReference type="AlphaFoldDB" id="A0A554VPA4"/>
<proteinExistence type="predicted"/>
<dbReference type="Proteomes" id="UP000318833">
    <property type="component" value="Unassembled WGS sequence"/>
</dbReference>
<dbReference type="InterPro" id="IPR046357">
    <property type="entry name" value="PPIase_dom_sf"/>
</dbReference>
<gene>
    <name evidence="1" type="ORF">FOF46_05750</name>
</gene>
<reference evidence="1 2" key="1">
    <citation type="submission" date="2019-07" db="EMBL/GenBank/DDBJ databases">
        <title>The draft genome sequence of Aquimarina algiphila M91.</title>
        <authorList>
            <person name="Meng X."/>
        </authorList>
    </citation>
    <scope>NUCLEOTIDE SEQUENCE [LARGE SCALE GENOMIC DNA]</scope>
    <source>
        <strain evidence="1 2">M91</strain>
    </source>
</reference>
<protein>
    <submittedName>
        <fullName evidence="1">Uncharacterized protein</fullName>
    </submittedName>
</protein>
<organism evidence="1 2">
    <name type="scientific">Aquimarina algiphila</name>
    <dbReference type="NCBI Taxonomy" id="2047982"/>
    <lineage>
        <taxon>Bacteria</taxon>
        <taxon>Pseudomonadati</taxon>
        <taxon>Bacteroidota</taxon>
        <taxon>Flavobacteriia</taxon>
        <taxon>Flavobacteriales</taxon>
        <taxon>Flavobacteriaceae</taxon>
        <taxon>Aquimarina</taxon>
    </lineage>
</organism>
<accession>A0A554VPA4</accession>
<dbReference type="OrthoDB" id="9814548at2"/>
<name>A0A554VPA4_9FLAO</name>
<dbReference type="Gene3D" id="3.10.50.40">
    <property type="match status" value="1"/>
</dbReference>
<evidence type="ECO:0000313" key="2">
    <source>
        <dbReference type="Proteomes" id="UP000318833"/>
    </source>
</evidence>
<evidence type="ECO:0000313" key="1">
    <source>
        <dbReference type="EMBL" id="TSE10243.1"/>
    </source>
</evidence>
<keyword evidence="2" id="KW-1185">Reference proteome</keyword>
<dbReference type="PROSITE" id="PS51257">
    <property type="entry name" value="PROKAR_LIPOPROTEIN"/>
    <property type="match status" value="1"/>
</dbReference>
<sequence length="161" mass="18077">MKKTLIAISLLALSYSCSSDNDSELSFVEQVEQQRQITESERKQRVVIQKYLSDNSLTAKETGTGLYYMITNHGNGQKLTTNSIIKFSSKMYSLDGELNNNPIILFDKIVHLNSAIQEGLLLLKTGGSATLIMPSTLHRRQESLLKNKPAIFEIEILELLN</sequence>
<comment type="caution">
    <text evidence="1">The sequence shown here is derived from an EMBL/GenBank/DDBJ whole genome shotgun (WGS) entry which is preliminary data.</text>
</comment>